<dbReference type="Proteomes" id="UP000298656">
    <property type="component" value="Chromosome 1"/>
</dbReference>
<name>A0A4P8IHX4_9BURK</name>
<feature type="region of interest" description="Disordered" evidence="1">
    <location>
        <begin position="3021"/>
        <end position="3041"/>
    </location>
</feature>
<dbReference type="InterPro" id="IPR025157">
    <property type="entry name" value="Hemagglutinin_rpt"/>
</dbReference>
<reference evidence="3 4" key="1">
    <citation type="submission" date="2019-05" db="EMBL/GenBank/DDBJ databases">
        <title>Burkholderia sp. DHOD12, isolated from subtropical forest soil.</title>
        <authorList>
            <person name="Gao Z.-H."/>
            <person name="Qiu L.-H."/>
        </authorList>
    </citation>
    <scope>NUCLEOTIDE SEQUENCE [LARGE SCALE GENOMIC DNA]</scope>
    <source>
        <strain evidence="3 4">DHOD12</strain>
    </source>
</reference>
<feature type="compositionally biased region" description="Polar residues" evidence="1">
    <location>
        <begin position="2597"/>
        <end position="2615"/>
    </location>
</feature>
<dbReference type="Gene3D" id="2.160.20.10">
    <property type="entry name" value="Single-stranded right-handed beta-helix, Pectin lyase-like"/>
    <property type="match status" value="1"/>
</dbReference>
<dbReference type="NCBIfam" id="TIGR01901">
    <property type="entry name" value="adhes_NPXG"/>
    <property type="match status" value="1"/>
</dbReference>
<protein>
    <submittedName>
        <fullName evidence="3">Filamentous hemagglutinin N-terminal domain-containing protein</fullName>
    </submittedName>
</protein>
<sequence>MNRHLYRVIFNAARGLLMAVQETASGFGKGRRAGRSAASSSGRAAWGFIDMLQMREFAFAALCVFGMQPVLLHAQVVASPGASPANKPAVGVTANGLPIVQITTPNTAGVSNNTYSSFNVGKPGLILNNSPSNVSTQQAGYVAGNPYLSSGSARIIVNQVVGGGASQLLGYTEVAGQQAQVVIANPAGIYCNGCGFINTSRGVLTTGTPVFGGSGSLDAFHVTGGNIQIDSAGMNASNVDQVDLIARSVQINGKLWAGRALNVVTGANDVRYDSLSAQALSPDGNKPGMAIDVAQLGGMYAGKIMLVGTEAGVGVNSSGTIAALSGDVSLNSQGKVTLSGTTSASGNVAISTSADASNSGSLYAAQNATLSAQGQVSNTGTLAALGNTTVSGASVNSSGALGAGIDSSGHVTGNGSLTVTATGAVSAVGQNMAGGNLAMSGSSLNLAGAQTLADGSASLTATGAGGDTGNIVHTGAKLGAGGNLALQAAGAVVNDQGKMSGSLVGVTSASLSNRGGTLTQTGSGNTNLAVTGGIDNTNGAVVTNAQNLTVQSGSLTNEGGQISHAGTGALTLQTGALDNSHGGTIGTNGQAAITAASVANGSGSITAALALTVKSGGNVDNTAGNVEAGGALGVTAANVTNSAGRIVSLNGDGLTLSASGQITNAAGTTAQGAAGGLIGGNGGAAIQAASLSNSGSITAAQNLNATITGTLDNSSGTLSAATLTANAASLKNVSGAISGNAVNLTVPQLDNSSGQITTNQLTVNATNLTNEHGTLTQLGTGAMTLGVSNAIDNANGGVLQTNSQNLTLTPASLNNNGGTITHAGTGTLTITSGNGAGSLTNAGGKIASNGQIAVTAGSFDNTGGAVGGQTGLTATIGGPLNNTNGKLISNANLSASTTGTLTNTGGAIGAGGNAAIQAASLTNGGSISASQNLNATIAGTLDNGGGTLNAATLTASAASLKNVSGAISGNAVNLTVPQLDNSSGQITTNQLTVSATNLTNEHGTLTQLGTGTMALGVSNAIDNANGGVLQTNSQNLSLTPASLNNNGGTITHAGTGTLTITPGNGAGSLTNAGGKIGTNGQIAVAAGGLDNTGGAVGAQTGFTATIGGALNNTNGELISNTNLSASAAGTLTNTGGTIGASGNAAIQAASLTNGGSITASQNLNATIAGTLDNSGGKLSGSTLTASAASLKNVSGAISGNAVNLTVPQLDNSSGQITTNQLTVNATNLANEHGTLTQLGTGAMALGVSNAIDNSNGGVLQTNSQNLTLTPASLNNNGGTITHAGTGTLTITPGNGAGSLTNAGGKIGSNGQVAVTAGSLDNTGGTLAGQGALSASIGGALNNTNGVLRSNTSLAASSGGALTNAGGKIAVGGGAANNVGTLNVSAASIDNTGGSINNAYGGATTVYGASQIANSNAGGASGMGSISGNGSVTLTTGALYNTQGGQLSGASLQINAGSVNNSGGLIGNIANVSGDIGISTGAAVNNTNGQISASRNLSVTASMLVGGGSYNAAGNVTLNLQGDFSNQPGYQFNAGQNLTFNLPGTFSNGGSMLATNNLAINAGTIYNSGAIAAGGLLSTNSSTLTNTGTLVGASVSLNASQTLSNLGTSALIGATDSNGTLELLSNDIENRDDSTATDTQAQTAIYGLGRVVLAGGKDGSGNYTNASLIKNQSALIQSGGDMLLAANQVTNTRRTLTTGDFTSSVDPNLLASLGVSLSGRTGQVGVKDPKSIGGVYIDPPHGGQWNSTYEYTTYTGVAMANTLTSISPTSQIIAGGNLSAAGVNTFQNYWSQVTAAGNISSPVHLDNNSWQTQTQPEVQVTYSGEYHYNNYDNSEYNWQLPFGNAGFVTGNPGGYTAAPADVKTYSVPGYDSSFTARGTISGTGVSINNGAGNTSVTPLGLVPGQTLPGLNTGAVNGSLGNGGAASTAMLPTLGGQIVSSGSRSTGVLSALGGHIMGGGIAGLTNPVIASATAVSVLSNLTVPQGGLFKPDTAPNAPYLVETNPAFTSLHTWLSSDYYFQQLGMNPGQIQERLGDGFYEQHLVQSQIMSLTGQSVLTNYADTQDEFQALMASGASLAKSLGLAPGMGLSAQQVSELTSNVVIMQTAVVDGQPVLVPVVYLAKASQQNMGNGPVIAATNIDLENTQSITNGGTISATKSLTITGNSIDSTAGTLQSGGLMTLATTGDINLTSATVKAGSLALQTGGNLILDTAANTTNQSNSNGTARVTTTTLGPVASISVAGNAAIVTGGNFEQNAGNLSVGGDLATSIGGNWTLGAQLTGEHKVADRAGGVSDTDIVSAVGSTVKVGGTSVIAVGGDLTAQGAQINLGGGGTIAAGGSVSLLAATATSTVHSTSSGDYAGHSYSENIFTSDDVVTGTTLQSGQSLNVMAGKDINVTGSTLNLTQGNATLMAAGNVNIGAATETHVSNFDEQHSHSGLASSTSAVNHVDQTTTTADGSTISADGVTIVSSKDINVTGSNIVGTNAVALAAKGNVNILAGTDTYQDSEYHDVKHSGFGGTGGIGISYGSSEQKDQYNANSVTESQSRSTIGSVQGNVSIAAGQDVHIGGSDIVAGKAASDTTGATGNIAIQAQNITIDPSQDTANSHDQQESHSSGISVGITGTPLDSARNLRAAGSSGTAFNRAEGIGNEIGASAADVPSVSISYGHSSSSSTTDMSSTTNAGSTIRGGGNVTLSATGGALKDANGNPLDGDITVTGSTITAGGTATFAANRNVIFQASTDLLQQSTQSSSSSTGFQLAAPSLGDLGRWVSGGPNSGGVSSSPYNASRSSSDGNSTSSQQTATVVTGNSVVVKSKTGDIDVIGSGISGTQGVDLVATQGAINVLAGLDTSTSHQESSSHKIGDLGSNGTGTGFSVGVSSSHSVQDSAAQTQSTIRSQIVSGNGNVTLDANKDITVKGSDLAAGKDLTLIGQNLNLDPGSDALQNSMSQSASQFGVSLALGGAIGNAVATVNQSMNQASQTNNSRLSALDKAQAALAVYGAVQAVEQSASGASNPTLIKATVSIGGGSSHSESQSRSVANDGSTLKAGGTVSLVATGSGATDANGVATDGDINAVGTQISGTNVVLNAARDINLQSARDTTQQTSSNSSSNASIGVGFAAGGQQNGFTIELAASGAKGNANGNSVTNRDTTIAASNTLSITSGRDTNLRGAEVSGGTVDANVGRDLNIQSPQDTNTYNSKQSSAGFQASLCIPPICYGTTVSGSASVSQQSIKDNYQSVNQQSGIYAGNGGFNINVGNHTQLDGGVIASTASADKNSLSTQTFGFTNLQNTASYSGSTLGFSVSGAAGQSTPSGVSWTPAQQTTANGPGPTNSQGLGPSGFGAAGMSNSASGTTYAAVSAGTITVRGDAGTGHDSTAGLSRDTANANGSAQNTFNAQNVQDGMAIQQTTGQVGMQVAGDVGTYLENHTSDKDFWSNDGAGRIGLHVVVAGLGAAMGGGNVAGAVGGTVAGDVAGSYADKAFGNTLGGTLLSNIVSGAAGAVAGGALGGSAGALSGANGALSADLYNRQFHPDEQKAIHELAHGDANEEHRLEAAGCALVQCAAQYAPGTADYAKYSALEQEGASYTVEQGELRGYITTSFSSATYGGMVRQTTGSLFQYSQGDSQADQKASQSGMEAQRPGSIDYLTLQGGAGPGGSVTVNLHNGNVYVGGSVSASREKGAGVILGIIPSNIGQTNSEQADNTDSLLKGQSLGGNVCAYGVCGGLNHSIGGPTALEVGVGIGGVTREPNPGGNASWGYSAPVFSIPGVGHAN</sequence>
<dbReference type="NCBIfam" id="TIGR01731">
    <property type="entry name" value="fil_hemag_20aa"/>
    <property type="match status" value="28"/>
</dbReference>
<dbReference type="Pfam" id="PF05860">
    <property type="entry name" value="TPS"/>
    <property type="match status" value="1"/>
</dbReference>
<dbReference type="InterPro" id="IPR011050">
    <property type="entry name" value="Pectin_lyase_fold/virulence"/>
</dbReference>
<feature type="region of interest" description="Disordered" evidence="1">
    <location>
        <begin position="2663"/>
        <end position="2685"/>
    </location>
</feature>
<dbReference type="SUPFAM" id="SSF51126">
    <property type="entry name" value="Pectin lyase-like"/>
    <property type="match status" value="1"/>
</dbReference>
<accession>A0A4P8IHX4</accession>
<dbReference type="EMBL" id="CP040077">
    <property type="protein sequence ID" value="QCP47736.1"/>
    <property type="molecule type" value="Genomic_DNA"/>
</dbReference>
<feature type="compositionally biased region" description="Polar residues" evidence="1">
    <location>
        <begin position="3306"/>
        <end position="3334"/>
    </location>
</feature>
<dbReference type="Pfam" id="PF13018">
    <property type="entry name" value="ESPR"/>
    <property type="match status" value="1"/>
</dbReference>
<dbReference type="InterPro" id="IPR012334">
    <property type="entry name" value="Pectin_lyas_fold"/>
</dbReference>
<keyword evidence="4" id="KW-1185">Reference proteome</keyword>
<dbReference type="Pfam" id="PF13332">
    <property type="entry name" value="Fil_haemagg_2"/>
    <property type="match status" value="6"/>
</dbReference>
<feature type="region of interest" description="Disordered" evidence="1">
    <location>
        <begin position="3306"/>
        <end position="3342"/>
    </location>
</feature>
<dbReference type="InterPro" id="IPR008638">
    <property type="entry name" value="FhaB/CdiA-like_TPS"/>
</dbReference>
<feature type="region of interest" description="Disordered" evidence="1">
    <location>
        <begin position="2597"/>
        <end position="2622"/>
    </location>
</feature>
<feature type="compositionally biased region" description="Low complexity" evidence="1">
    <location>
        <begin position="2663"/>
        <end position="2679"/>
    </location>
</feature>
<dbReference type="OrthoDB" id="5666689at2"/>
<dbReference type="InterPro" id="IPR024973">
    <property type="entry name" value="ESPR"/>
</dbReference>
<proteinExistence type="predicted"/>
<feature type="compositionally biased region" description="Low complexity" evidence="1">
    <location>
        <begin position="2770"/>
        <end position="2803"/>
    </location>
</feature>
<feature type="domain" description="Filamentous haemagglutinin FhaB/tRNA nuclease CdiA-like TPS" evidence="2">
    <location>
        <begin position="94"/>
        <end position="214"/>
    </location>
</feature>
<gene>
    <name evidence="3" type="ORF">FAZ95_00195</name>
</gene>
<evidence type="ECO:0000259" key="2">
    <source>
        <dbReference type="SMART" id="SM00912"/>
    </source>
</evidence>
<dbReference type="SMART" id="SM00912">
    <property type="entry name" value="Haemagg_act"/>
    <property type="match status" value="1"/>
</dbReference>
<dbReference type="RefSeq" id="WP_137330580.1">
    <property type="nucleotide sequence ID" value="NZ_CP040077.1"/>
</dbReference>
<feature type="region of interest" description="Disordered" evidence="1">
    <location>
        <begin position="2768"/>
        <end position="2803"/>
    </location>
</feature>
<dbReference type="KEGG" id="tvl:FAZ95_00195"/>
<evidence type="ECO:0000313" key="3">
    <source>
        <dbReference type="EMBL" id="QCP47736.1"/>
    </source>
</evidence>
<organism evidence="3 4">
    <name type="scientific">Trinickia violacea</name>
    <dbReference type="NCBI Taxonomy" id="2571746"/>
    <lineage>
        <taxon>Bacteria</taxon>
        <taxon>Pseudomonadati</taxon>
        <taxon>Pseudomonadota</taxon>
        <taxon>Betaproteobacteria</taxon>
        <taxon>Burkholderiales</taxon>
        <taxon>Burkholderiaceae</taxon>
        <taxon>Trinickia</taxon>
    </lineage>
</organism>
<dbReference type="GO" id="GO:0003824">
    <property type="term" value="F:catalytic activity"/>
    <property type="evidence" value="ECO:0007669"/>
    <property type="project" value="UniProtKB-ARBA"/>
</dbReference>
<evidence type="ECO:0000256" key="1">
    <source>
        <dbReference type="SAM" id="MobiDB-lite"/>
    </source>
</evidence>
<feature type="region of interest" description="Disordered" evidence="1">
    <location>
        <begin position="3367"/>
        <end position="3388"/>
    </location>
</feature>
<feature type="compositionally biased region" description="Polar residues" evidence="1">
    <location>
        <begin position="3371"/>
        <end position="3388"/>
    </location>
</feature>
<dbReference type="InterPro" id="IPR010069">
    <property type="entry name" value="CdiA_FHA1_rpt"/>
</dbReference>
<evidence type="ECO:0000313" key="4">
    <source>
        <dbReference type="Proteomes" id="UP000298656"/>
    </source>
</evidence>